<evidence type="ECO:0000313" key="1">
    <source>
        <dbReference type="EMBL" id="CAG8698039.1"/>
    </source>
</evidence>
<keyword evidence="2" id="KW-1185">Reference proteome</keyword>
<name>A0ACA9P8S1_9GLOM</name>
<dbReference type="EMBL" id="CAJVPU010025934">
    <property type="protein sequence ID" value="CAG8698039.1"/>
    <property type="molecule type" value="Genomic_DNA"/>
</dbReference>
<organism evidence="1 2">
    <name type="scientific">Dentiscutata heterogama</name>
    <dbReference type="NCBI Taxonomy" id="1316150"/>
    <lineage>
        <taxon>Eukaryota</taxon>
        <taxon>Fungi</taxon>
        <taxon>Fungi incertae sedis</taxon>
        <taxon>Mucoromycota</taxon>
        <taxon>Glomeromycotina</taxon>
        <taxon>Glomeromycetes</taxon>
        <taxon>Diversisporales</taxon>
        <taxon>Gigasporaceae</taxon>
        <taxon>Dentiscutata</taxon>
    </lineage>
</organism>
<accession>A0ACA9P8S1</accession>
<reference evidence="1" key="1">
    <citation type="submission" date="2021-06" db="EMBL/GenBank/DDBJ databases">
        <authorList>
            <person name="Kallberg Y."/>
            <person name="Tangrot J."/>
            <person name="Rosling A."/>
        </authorList>
    </citation>
    <scope>NUCLEOTIDE SEQUENCE</scope>
    <source>
        <strain evidence="1">IL203A</strain>
    </source>
</reference>
<comment type="caution">
    <text evidence="1">The sequence shown here is derived from an EMBL/GenBank/DDBJ whole genome shotgun (WGS) entry which is preliminary data.</text>
</comment>
<proteinExistence type="predicted"/>
<feature type="non-terminal residue" evidence="1">
    <location>
        <position position="340"/>
    </location>
</feature>
<sequence>MSVSDVFHVSDGFGFSSYGIRGKPGSDTPESPEPPVTPNKEFRYSNISDEMASKLERIDKAYKSIKDFEKSKDLENDAENVGTMIARMKWYKVYRSKYENIKVFGHFWMILSDIIKIQAMLINQRQPKEICFFIEEVFFEGYLVLAYECWGERRFQEFRTAHLNFNVNVYDEIERSDIFTDMCKEIAAIISFINIMTSIYVNVNGVNPRTITFFEQIPEGADLTSIMNHCRELSNNEDIFETENEISKMSHYLKFLKRRLAEVAEMSNIDVENKSEYLKALEKSYNWNAAYSFNSTNTNDSVNITSHTNTINNFANTNIDNVKHKNSELKKYYYEMHDKE</sequence>
<protein>
    <submittedName>
        <fullName evidence="1">7272_t:CDS:1</fullName>
    </submittedName>
</protein>
<dbReference type="Proteomes" id="UP000789702">
    <property type="component" value="Unassembled WGS sequence"/>
</dbReference>
<gene>
    <name evidence="1" type="ORF">DHETER_LOCUS11612</name>
</gene>
<evidence type="ECO:0000313" key="2">
    <source>
        <dbReference type="Proteomes" id="UP000789702"/>
    </source>
</evidence>